<evidence type="ECO:0000313" key="1">
    <source>
        <dbReference type="EMBL" id="CAC5396945.1"/>
    </source>
</evidence>
<dbReference type="Gene3D" id="3.30.160.60">
    <property type="entry name" value="Classic Zinc Finger"/>
    <property type="match status" value="1"/>
</dbReference>
<gene>
    <name evidence="1" type="ORF">MCOR_31445</name>
</gene>
<organism evidence="1 2">
    <name type="scientific">Mytilus coruscus</name>
    <name type="common">Sea mussel</name>
    <dbReference type="NCBI Taxonomy" id="42192"/>
    <lineage>
        <taxon>Eukaryota</taxon>
        <taxon>Metazoa</taxon>
        <taxon>Spiralia</taxon>
        <taxon>Lophotrochozoa</taxon>
        <taxon>Mollusca</taxon>
        <taxon>Bivalvia</taxon>
        <taxon>Autobranchia</taxon>
        <taxon>Pteriomorphia</taxon>
        <taxon>Mytilida</taxon>
        <taxon>Mytiloidea</taxon>
        <taxon>Mytilidae</taxon>
        <taxon>Mytilinae</taxon>
        <taxon>Mytilus</taxon>
    </lineage>
</organism>
<dbReference type="EMBL" id="CACVKT020005663">
    <property type="protein sequence ID" value="CAC5396945.1"/>
    <property type="molecule type" value="Genomic_DNA"/>
</dbReference>
<dbReference type="Proteomes" id="UP000507470">
    <property type="component" value="Unassembled WGS sequence"/>
</dbReference>
<keyword evidence="2" id="KW-1185">Reference proteome</keyword>
<evidence type="ECO:0008006" key="3">
    <source>
        <dbReference type="Google" id="ProtNLM"/>
    </source>
</evidence>
<proteinExistence type="predicted"/>
<accession>A0A6J8CLR6</accession>
<dbReference type="OrthoDB" id="6133982at2759"/>
<protein>
    <recommendedName>
        <fullName evidence="3">C2H2-type domain-containing protein</fullName>
    </recommendedName>
</protein>
<name>A0A6J8CLR6_MYTCO</name>
<reference evidence="1 2" key="1">
    <citation type="submission" date="2020-06" db="EMBL/GenBank/DDBJ databases">
        <authorList>
            <person name="Li R."/>
            <person name="Bekaert M."/>
        </authorList>
    </citation>
    <scope>NUCLEOTIDE SEQUENCE [LARGE SCALE GENOMIC DNA]</scope>
    <source>
        <strain evidence="2">wild</strain>
    </source>
</reference>
<evidence type="ECO:0000313" key="2">
    <source>
        <dbReference type="Proteomes" id="UP000507470"/>
    </source>
</evidence>
<dbReference type="AlphaFoldDB" id="A0A6J8CLR6"/>
<sequence>MPNTKKTPRKVVFTQVLEEKLQCPFCPLEFGNKEGRNRHLIECTDSRLFCELCSYNTNKRTNLTRHFKKFHCSTDDTDESEDTEAEVEKPEERGIFEDTVKLDNSKSLFTDYDDISSDEYDDDIGLTDKPSELIVSQPKKPVDEIDESVNMGRIFRKKTDPMPIIAPKKRKTTTVQDLKTKLVKTMPGITSINTATLGSHKMPQRCQCNCNLDNMKTVYVKTITKYLKDGKQVKVVEKKVPK</sequence>